<dbReference type="SUPFAM" id="SSF54427">
    <property type="entry name" value="NTF2-like"/>
    <property type="match status" value="2"/>
</dbReference>
<name>A0A846W010_9NOCA</name>
<dbReference type="Gene3D" id="3.10.450.50">
    <property type="match status" value="2"/>
</dbReference>
<keyword evidence="4" id="KW-1185">Reference proteome</keyword>
<dbReference type="EMBL" id="JAAXOM010000001">
    <property type="protein sequence ID" value="NKX86027.1"/>
    <property type="molecule type" value="Genomic_DNA"/>
</dbReference>
<feature type="domain" description="SnoaL-like" evidence="2">
    <location>
        <begin position="142"/>
        <end position="263"/>
    </location>
</feature>
<dbReference type="InterPro" id="IPR037401">
    <property type="entry name" value="SnoaL-like"/>
</dbReference>
<dbReference type="InterPro" id="IPR032710">
    <property type="entry name" value="NTF2-like_dom_sf"/>
</dbReference>
<reference evidence="3 4" key="1">
    <citation type="submission" date="2020-04" db="EMBL/GenBank/DDBJ databases">
        <title>MicrobeNet Type strains.</title>
        <authorList>
            <person name="Nicholson A.C."/>
        </authorList>
    </citation>
    <scope>NUCLEOTIDE SEQUENCE [LARGE SCALE GENOMIC DNA]</scope>
    <source>
        <strain evidence="3 4">DSM 44960</strain>
    </source>
</reference>
<proteinExistence type="predicted"/>
<dbReference type="Pfam" id="PF13474">
    <property type="entry name" value="SnoaL_3"/>
    <property type="match status" value="2"/>
</dbReference>
<dbReference type="NCBIfam" id="TIGR02246">
    <property type="entry name" value="SgcJ/EcaC family oxidoreductase"/>
    <property type="match status" value="1"/>
</dbReference>
<protein>
    <submittedName>
        <fullName evidence="3">SgcJ/EcaC family oxidoreductase</fullName>
    </submittedName>
</protein>
<evidence type="ECO:0000259" key="2">
    <source>
        <dbReference type="Pfam" id="PF13474"/>
    </source>
</evidence>
<dbReference type="InterPro" id="IPR011944">
    <property type="entry name" value="Steroid_delta5-4_isomerase"/>
</dbReference>
<organism evidence="3 4">
    <name type="scientific">Nocardia coubleae</name>
    <dbReference type="NCBI Taxonomy" id="356147"/>
    <lineage>
        <taxon>Bacteria</taxon>
        <taxon>Bacillati</taxon>
        <taxon>Actinomycetota</taxon>
        <taxon>Actinomycetes</taxon>
        <taxon>Mycobacteriales</taxon>
        <taxon>Nocardiaceae</taxon>
        <taxon>Nocardia</taxon>
    </lineage>
</organism>
<evidence type="ECO:0000313" key="3">
    <source>
        <dbReference type="EMBL" id="NKX86027.1"/>
    </source>
</evidence>
<sequence length="284" mass="31641">MSHDEDQIRTLIHEWAAAVRAGDLEHVLADHTADIVMYDVPPPQNGVRGIDAYRQTWPPFFAWLGRGAAFDIVELNVSAGSDIAYAHALLRCGSPEELAAEPDTRLRLTLGLRKDDGRWRVAHEHHSFPDTTADPADDIAEIRALHQRWFAATAEKDLDGLMAEIADDVESYEHDAPLHYTGADNVREVCRRGLESAPGRVTWDVPEMAVEVRGDLAVVWGLNHLSAEDADGQVDHSWSRGTRVFRRRGGRWLLVHQHVSYPYDPETGAAATDLVPEDEPPRSA</sequence>
<feature type="domain" description="SnoaL-like" evidence="2">
    <location>
        <begin position="8"/>
        <end position="130"/>
    </location>
</feature>
<dbReference type="Proteomes" id="UP000572007">
    <property type="component" value="Unassembled WGS sequence"/>
</dbReference>
<feature type="region of interest" description="Disordered" evidence="1">
    <location>
        <begin position="265"/>
        <end position="284"/>
    </location>
</feature>
<evidence type="ECO:0000313" key="4">
    <source>
        <dbReference type="Proteomes" id="UP000572007"/>
    </source>
</evidence>
<gene>
    <name evidence="3" type="ORF">HGA10_01700</name>
</gene>
<evidence type="ECO:0000256" key="1">
    <source>
        <dbReference type="SAM" id="MobiDB-lite"/>
    </source>
</evidence>
<dbReference type="AlphaFoldDB" id="A0A846W010"/>
<comment type="caution">
    <text evidence="3">The sequence shown here is derived from an EMBL/GenBank/DDBJ whole genome shotgun (WGS) entry which is preliminary data.</text>
</comment>
<accession>A0A846W010</accession>
<dbReference type="RefSeq" id="WP_067638103.1">
    <property type="nucleotide sequence ID" value="NZ_JAAXOM010000001.1"/>
</dbReference>